<dbReference type="Pfam" id="PF13346">
    <property type="entry name" value="ABC2_membrane_5"/>
    <property type="match status" value="1"/>
</dbReference>
<proteinExistence type="predicted"/>
<dbReference type="AlphaFoldDB" id="A0A2A8YKB8"/>
<name>A0A2A8YKB8_BACAN</name>
<dbReference type="PANTHER" id="PTHR41309">
    <property type="entry name" value="MEMBRANE PROTEIN-RELATED"/>
    <property type="match status" value="1"/>
</dbReference>
<dbReference type="PANTHER" id="PTHR41309:SF2">
    <property type="entry name" value="MEMBRANE PROTEIN"/>
    <property type="match status" value="1"/>
</dbReference>
<sequence>MRQLVYKDLFFFRAIWLVYLIMPLMFSFIEPIGETVFSLSCLLITISTSTILIGMDEKNNSDVIMNSLPLSRKDIVIARYISCAIFIAGSMLVTMFVIFLIRSVGVVGDIRAYHSDLYIEIPWYAVVRVAICSLVYIAVLFPSYYGTKSKMARGLFTGGAAMVGVIAGMFIGDGEMAALSFVEWVMIPSHFMWFLVGGMALASIYIFSMFLAIKIYGACDL</sequence>
<comment type="caution">
    <text evidence="1">The sequence shown here is derived from an EMBL/GenBank/DDBJ whole genome shotgun (WGS) entry which is preliminary data.</text>
</comment>
<dbReference type="EMBL" id="LDPG01000006">
    <property type="protein sequence ID" value="KLV18700.1"/>
    <property type="molecule type" value="Genomic_DNA"/>
</dbReference>
<dbReference type="InterPro" id="IPR025699">
    <property type="entry name" value="ABC2_memb-like"/>
</dbReference>
<accession>A0A2A8YKB8</accession>
<organism evidence="1 2">
    <name type="scientific">Bacillus anthracis</name>
    <name type="common">anthrax bacterium</name>
    <dbReference type="NCBI Taxonomy" id="1392"/>
    <lineage>
        <taxon>Bacteria</taxon>
        <taxon>Bacillati</taxon>
        <taxon>Bacillota</taxon>
        <taxon>Bacilli</taxon>
        <taxon>Bacillales</taxon>
        <taxon>Bacillaceae</taxon>
        <taxon>Bacillus</taxon>
        <taxon>Bacillus cereus group</taxon>
    </lineage>
</organism>
<dbReference type="RefSeq" id="WP_001249548.1">
    <property type="nucleotide sequence ID" value="NZ_CP168764.1"/>
</dbReference>
<gene>
    <name evidence="1" type="ORF">ABW01_11970</name>
</gene>
<dbReference type="Proteomes" id="UP000035904">
    <property type="component" value="Unassembled WGS sequence"/>
</dbReference>
<evidence type="ECO:0000313" key="2">
    <source>
        <dbReference type="Proteomes" id="UP000035904"/>
    </source>
</evidence>
<evidence type="ECO:0000313" key="1">
    <source>
        <dbReference type="EMBL" id="KLV18700.1"/>
    </source>
</evidence>
<protein>
    <submittedName>
        <fullName evidence="1">ABC transporter permease</fullName>
    </submittedName>
</protein>
<reference evidence="1 2" key="1">
    <citation type="submission" date="2015-05" db="EMBL/GenBank/DDBJ databases">
        <title>Whole genome sequence and identification of bacterial endophytes from Costus igneus.</title>
        <authorList>
            <person name="Lee Y.P."/>
            <person name="Gan H.M."/>
            <person name="Eng W."/>
            <person name="Wheatley M.S."/>
            <person name="Caraballo A."/>
            <person name="Polter S."/>
            <person name="Savka M.A."/>
            <person name="Hudson A.O."/>
        </authorList>
    </citation>
    <scope>NUCLEOTIDE SEQUENCE [LARGE SCALE GENOMIC DNA]</scope>
    <source>
        <strain evidence="1 2">RIT375</strain>
    </source>
</reference>
<dbReference type="PATRIC" id="fig|1392.242.peg.5409"/>